<organism evidence="2 3">
    <name type="scientific">Coffea canephora</name>
    <name type="common">Robusta coffee</name>
    <dbReference type="NCBI Taxonomy" id="49390"/>
    <lineage>
        <taxon>Eukaryota</taxon>
        <taxon>Viridiplantae</taxon>
        <taxon>Streptophyta</taxon>
        <taxon>Embryophyta</taxon>
        <taxon>Tracheophyta</taxon>
        <taxon>Spermatophyta</taxon>
        <taxon>Magnoliopsida</taxon>
        <taxon>eudicotyledons</taxon>
        <taxon>Gunneridae</taxon>
        <taxon>Pentapetalae</taxon>
        <taxon>asterids</taxon>
        <taxon>lamiids</taxon>
        <taxon>Gentianales</taxon>
        <taxon>Rubiaceae</taxon>
        <taxon>Ixoroideae</taxon>
        <taxon>Gardenieae complex</taxon>
        <taxon>Bertiereae - Coffeeae clade</taxon>
        <taxon>Coffeeae</taxon>
        <taxon>Coffea</taxon>
    </lineage>
</organism>
<keyword evidence="3" id="KW-1185">Reference proteome</keyword>
<protein>
    <submittedName>
        <fullName evidence="2">DH200=94 genomic scaffold, scaffold_201</fullName>
    </submittedName>
</protein>
<proteinExistence type="predicted"/>
<evidence type="ECO:0000313" key="2">
    <source>
        <dbReference type="EMBL" id="CDP18055.1"/>
    </source>
</evidence>
<sequence length="48" mass="5620">MARIIHKIEETLGVGGHRMITKSTRRVRNTTMERSTRRKAIVVNTRKE</sequence>
<name>A0A068VB44_COFCA</name>
<dbReference type="InParanoid" id="A0A068VB44"/>
<accession>A0A068VB44</accession>
<gene>
    <name evidence="2" type="ORF">GSCOC_T00000272001</name>
</gene>
<evidence type="ECO:0000313" key="3">
    <source>
        <dbReference type="Proteomes" id="UP000295252"/>
    </source>
</evidence>
<reference evidence="3" key="1">
    <citation type="journal article" date="2014" name="Science">
        <title>The coffee genome provides insight into the convergent evolution of caffeine biosynthesis.</title>
        <authorList>
            <person name="Denoeud F."/>
            <person name="Carretero-Paulet L."/>
            <person name="Dereeper A."/>
            <person name="Droc G."/>
            <person name="Guyot R."/>
            <person name="Pietrella M."/>
            <person name="Zheng C."/>
            <person name="Alberti A."/>
            <person name="Anthony F."/>
            <person name="Aprea G."/>
            <person name="Aury J.M."/>
            <person name="Bento P."/>
            <person name="Bernard M."/>
            <person name="Bocs S."/>
            <person name="Campa C."/>
            <person name="Cenci A."/>
            <person name="Combes M.C."/>
            <person name="Crouzillat D."/>
            <person name="Da Silva C."/>
            <person name="Daddiego L."/>
            <person name="De Bellis F."/>
            <person name="Dussert S."/>
            <person name="Garsmeur O."/>
            <person name="Gayraud T."/>
            <person name="Guignon V."/>
            <person name="Jahn K."/>
            <person name="Jamilloux V."/>
            <person name="Joet T."/>
            <person name="Labadie K."/>
            <person name="Lan T."/>
            <person name="Leclercq J."/>
            <person name="Lepelley M."/>
            <person name="Leroy T."/>
            <person name="Li L.T."/>
            <person name="Librado P."/>
            <person name="Lopez L."/>
            <person name="Munoz A."/>
            <person name="Noel B."/>
            <person name="Pallavicini A."/>
            <person name="Perrotta G."/>
            <person name="Poncet V."/>
            <person name="Pot D."/>
            <person name="Priyono X."/>
            <person name="Rigoreau M."/>
            <person name="Rouard M."/>
            <person name="Rozas J."/>
            <person name="Tranchant-Dubreuil C."/>
            <person name="VanBuren R."/>
            <person name="Zhang Q."/>
            <person name="Andrade A.C."/>
            <person name="Argout X."/>
            <person name="Bertrand B."/>
            <person name="de Kochko A."/>
            <person name="Graziosi G."/>
            <person name="Henry R.J."/>
            <person name="Jayarama X."/>
            <person name="Ming R."/>
            <person name="Nagai C."/>
            <person name="Rounsley S."/>
            <person name="Sankoff D."/>
            <person name="Giuliano G."/>
            <person name="Albert V.A."/>
            <person name="Wincker P."/>
            <person name="Lashermes P."/>
        </authorList>
    </citation>
    <scope>NUCLEOTIDE SEQUENCE [LARGE SCALE GENOMIC DNA]</scope>
    <source>
        <strain evidence="3">cv. DH200-94</strain>
    </source>
</reference>
<feature type="region of interest" description="Disordered" evidence="1">
    <location>
        <begin position="26"/>
        <end position="48"/>
    </location>
</feature>
<dbReference type="Gramene" id="CDP18055">
    <property type="protein sequence ID" value="CDP18055"/>
    <property type="gene ID" value="GSCOC_T00000272001"/>
</dbReference>
<dbReference type="EMBL" id="HG739285">
    <property type="protein sequence ID" value="CDP18055.1"/>
    <property type="molecule type" value="Genomic_DNA"/>
</dbReference>
<dbReference type="AlphaFoldDB" id="A0A068VB44"/>
<dbReference type="Proteomes" id="UP000295252">
    <property type="component" value="Unassembled WGS sequence"/>
</dbReference>
<evidence type="ECO:0000256" key="1">
    <source>
        <dbReference type="SAM" id="MobiDB-lite"/>
    </source>
</evidence>